<proteinExistence type="predicted"/>
<evidence type="ECO:0000313" key="3">
    <source>
        <dbReference type="Proteomes" id="UP000219329"/>
    </source>
</evidence>
<evidence type="ECO:0000313" key="2">
    <source>
        <dbReference type="EMBL" id="PDH33462.1"/>
    </source>
</evidence>
<dbReference type="EMBL" id="NTJZ01000008">
    <property type="protein sequence ID" value="PDH33462.1"/>
    <property type="molecule type" value="Genomic_DNA"/>
</dbReference>
<dbReference type="AlphaFoldDB" id="A0A2A5WAL3"/>
<keyword evidence="1" id="KW-0732">Signal</keyword>
<comment type="caution">
    <text evidence="2">The sequence shown here is derived from an EMBL/GenBank/DDBJ whole genome shotgun (WGS) entry which is preliminary data.</text>
</comment>
<evidence type="ECO:0000256" key="1">
    <source>
        <dbReference type="SAM" id="SignalP"/>
    </source>
</evidence>
<gene>
    <name evidence="2" type="ORF">CNF02_08420</name>
</gene>
<organism evidence="2 3">
    <name type="scientific">OM182 bacterium MED-G28</name>
    <dbReference type="NCBI Taxonomy" id="1986256"/>
    <lineage>
        <taxon>Bacteria</taxon>
        <taxon>Pseudomonadati</taxon>
        <taxon>Pseudomonadota</taxon>
        <taxon>Gammaproteobacteria</taxon>
        <taxon>OMG group</taxon>
        <taxon>OM182 clade</taxon>
    </lineage>
</organism>
<dbReference type="Proteomes" id="UP000219329">
    <property type="component" value="Unassembled WGS sequence"/>
</dbReference>
<reference evidence="2 3" key="1">
    <citation type="submission" date="2017-08" db="EMBL/GenBank/DDBJ databases">
        <title>Fine stratification of microbial communities through a metagenomic profile of the photic zone.</title>
        <authorList>
            <person name="Haro-Moreno J.M."/>
            <person name="Lopez-Perez M."/>
            <person name="De La Torre J."/>
            <person name="Picazo A."/>
            <person name="Camacho A."/>
            <person name="Rodriguez-Valera F."/>
        </authorList>
    </citation>
    <scope>NUCLEOTIDE SEQUENCE [LARGE SCALE GENOMIC DNA]</scope>
    <source>
        <strain evidence="2">MED-G28</strain>
    </source>
</reference>
<name>A0A2A5WAL3_9GAMM</name>
<protein>
    <submittedName>
        <fullName evidence="2">Uncharacterized protein</fullName>
    </submittedName>
</protein>
<sequence length="238" mass="26425">MALKSIFKLALLSLLLNSSGVFAADNTQVSERVSIRDMRYCEIFGISRTSNGLQSAAFNSFPLNDCPQDEWEAIDLEGVSSQLGASLATRNGPRYWTMDFIVSNTETKGQEFFGTLEMRHGATVLIAASAPSGPSGPYSSRSVERDTEFHFYKGTPVFELIDPDGKIYVMQSYSVQHVTDQSFADLASLDERISLPSGWQFRTRTLVEDLVVEDINGIATVTQDDFRNTYQLTTLTLD</sequence>
<feature type="signal peptide" evidence="1">
    <location>
        <begin position="1"/>
        <end position="23"/>
    </location>
</feature>
<feature type="chain" id="PRO_5012608002" evidence="1">
    <location>
        <begin position="24"/>
        <end position="238"/>
    </location>
</feature>
<accession>A0A2A5WAL3</accession>